<dbReference type="STRING" id="3914.A0A0L9TWH8"/>
<evidence type="ECO:0000313" key="5">
    <source>
        <dbReference type="Proteomes" id="UP000743370"/>
    </source>
</evidence>
<dbReference type="PANTHER" id="PTHR36378:SF1">
    <property type="entry name" value="COTTON FIBER PROTEIN"/>
    <property type="match status" value="1"/>
</dbReference>
<dbReference type="InterPro" id="IPR008480">
    <property type="entry name" value="DUF761_pln"/>
</dbReference>
<dbReference type="OrthoDB" id="1926607at2759"/>
<sequence length="231" mass="25991">MELNPENSVIISNAQKAIIPHEEPKKINTFSSRKKAKGFKNFFKVALFMMRSGRSRKSKIIMDQESKNVWRNIVGSMRPLHMPTDQSTLQDNSKNIPQSQIMITSTPFANCVDPGDDAFDSTSVYTCSSSRCSSPYASAVGLNEMVQEAENEKDGVKENDNNNNNNNNNKGEEEGVKEKNNNGDSNDVEGDEMIDAKAEEFIAQFYLQMRLQDLNVVDSRYQEISMRSLGL</sequence>
<reference evidence="4" key="1">
    <citation type="journal article" date="2015" name="Proc. Natl. Acad. Sci. U.S.A.">
        <title>Genome sequencing of adzuki bean (Vigna angularis) provides insight into high starch and low fat accumulation and domestication.</title>
        <authorList>
            <person name="Yang K."/>
            <person name="Tian Z."/>
            <person name="Chen C."/>
            <person name="Luo L."/>
            <person name="Zhao B."/>
            <person name="Wang Z."/>
            <person name="Yu L."/>
            <person name="Li Y."/>
            <person name="Sun Y."/>
            <person name="Li W."/>
            <person name="Chen Y."/>
            <person name="Li Y."/>
            <person name="Zhang Y."/>
            <person name="Ai D."/>
            <person name="Zhao J."/>
            <person name="Shang C."/>
            <person name="Ma Y."/>
            <person name="Wu B."/>
            <person name="Wang M."/>
            <person name="Gao L."/>
            <person name="Sun D."/>
            <person name="Zhang P."/>
            <person name="Guo F."/>
            <person name="Wang W."/>
            <person name="Li Y."/>
            <person name="Wang J."/>
            <person name="Varshney R.K."/>
            <person name="Wang J."/>
            <person name="Ling H.Q."/>
            <person name="Wan P."/>
        </authorList>
    </citation>
    <scope>NUCLEOTIDE SEQUENCE</scope>
    <source>
        <strain evidence="4">cv. Jingnong 6</strain>
    </source>
</reference>
<evidence type="ECO:0000313" key="2">
    <source>
        <dbReference type="EMBL" id="KAG2402968.1"/>
    </source>
</evidence>
<evidence type="ECO:0000256" key="1">
    <source>
        <dbReference type="SAM" id="MobiDB-lite"/>
    </source>
</evidence>
<accession>A0A0L9TWH8</accession>
<reference evidence="3" key="2">
    <citation type="submission" date="2015-02" db="EMBL/GenBank/DDBJ databases">
        <authorList>
            <person name="Chooi Y.-H."/>
        </authorList>
    </citation>
    <scope>NUCLEOTIDE SEQUENCE</scope>
    <source>
        <tissue evidence="3">Seedling</tissue>
    </source>
</reference>
<name>A0A0L9TWH8_PHAAN</name>
<dbReference type="Pfam" id="PF05553">
    <property type="entry name" value="DUF761"/>
    <property type="match status" value="1"/>
</dbReference>
<dbReference type="Proteomes" id="UP000053144">
    <property type="component" value="Chromosome 2"/>
</dbReference>
<organism evidence="3 4">
    <name type="scientific">Phaseolus angularis</name>
    <name type="common">Azuki bean</name>
    <name type="synonym">Vigna angularis</name>
    <dbReference type="NCBI Taxonomy" id="3914"/>
    <lineage>
        <taxon>Eukaryota</taxon>
        <taxon>Viridiplantae</taxon>
        <taxon>Streptophyta</taxon>
        <taxon>Embryophyta</taxon>
        <taxon>Tracheophyta</taxon>
        <taxon>Spermatophyta</taxon>
        <taxon>Magnoliopsida</taxon>
        <taxon>eudicotyledons</taxon>
        <taxon>Gunneridae</taxon>
        <taxon>Pentapetalae</taxon>
        <taxon>rosids</taxon>
        <taxon>fabids</taxon>
        <taxon>Fabales</taxon>
        <taxon>Fabaceae</taxon>
        <taxon>Papilionoideae</taxon>
        <taxon>50 kb inversion clade</taxon>
        <taxon>NPAAA clade</taxon>
        <taxon>indigoferoid/millettioid clade</taxon>
        <taxon>Phaseoleae</taxon>
        <taxon>Vigna</taxon>
    </lineage>
</organism>
<reference evidence="2 5" key="3">
    <citation type="submission" date="2020-05" db="EMBL/GenBank/DDBJ databases">
        <title>Vigna angularis (adzuki bean) Var. LongXiaoDou No. 4 denovo assembly.</title>
        <authorList>
            <person name="Xiang H."/>
        </authorList>
    </citation>
    <scope>NUCLEOTIDE SEQUENCE [LARGE SCALE GENOMIC DNA]</scope>
    <source>
        <tissue evidence="2">Leaf</tissue>
    </source>
</reference>
<feature type="compositionally biased region" description="Basic and acidic residues" evidence="1">
    <location>
        <begin position="170"/>
        <end position="181"/>
    </location>
</feature>
<dbReference type="AlphaFoldDB" id="A0A0L9TWH8"/>
<dbReference type="EMBL" id="CM003372">
    <property type="protein sequence ID" value="KOM34856.1"/>
    <property type="molecule type" value="Genomic_DNA"/>
</dbReference>
<gene>
    <name evidence="2" type="ORF">HKW66_Vig0247620</name>
    <name evidence="3" type="ORF">LR48_Vigan02g100600</name>
</gene>
<evidence type="ECO:0000313" key="3">
    <source>
        <dbReference type="EMBL" id="KOM34856.1"/>
    </source>
</evidence>
<proteinExistence type="predicted"/>
<evidence type="ECO:0000313" key="4">
    <source>
        <dbReference type="Proteomes" id="UP000053144"/>
    </source>
</evidence>
<dbReference type="Proteomes" id="UP000743370">
    <property type="component" value="Unassembled WGS sequence"/>
</dbReference>
<dbReference type="OMA" id="NESKSMW"/>
<feature type="region of interest" description="Disordered" evidence="1">
    <location>
        <begin position="149"/>
        <end position="189"/>
    </location>
</feature>
<feature type="compositionally biased region" description="Basic and acidic residues" evidence="1">
    <location>
        <begin position="150"/>
        <end position="160"/>
    </location>
</feature>
<dbReference type="Gramene" id="KOM34856">
    <property type="protein sequence ID" value="KOM34856"/>
    <property type="gene ID" value="LR48_Vigan02g100600"/>
</dbReference>
<protein>
    <submittedName>
        <fullName evidence="3">Uncharacterized protein</fullName>
    </submittedName>
</protein>
<dbReference type="EMBL" id="JABFOF010000003">
    <property type="protein sequence ID" value="KAG2402968.1"/>
    <property type="molecule type" value="Genomic_DNA"/>
</dbReference>
<dbReference type="PANTHER" id="PTHR36378">
    <property type="entry name" value="COTTON FIBER PROTEIN"/>
    <property type="match status" value="1"/>
</dbReference>